<feature type="compositionally biased region" description="Polar residues" evidence="1">
    <location>
        <begin position="27"/>
        <end position="41"/>
    </location>
</feature>
<protein>
    <submittedName>
        <fullName evidence="2">Uncharacterized protein</fullName>
    </submittedName>
</protein>
<evidence type="ECO:0000313" key="3">
    <source>
        <dbReference type="Proteomes" id="UP000596742"/>
    </source>
</evidence>
<evidence type="ECO:0000256" key="1">
    <source>
        <dbReference type="SAM" id="MobiDB-lite"/>
    </source>
</evidence>
<evidence type="ECO:0000313" key="2">
    <source>
        <dbReference type="EMBL" id="VDI03146.1"/>
    </source>
</evidence>
<keyword evidence="3" id="KW-1185">Reference proteome</keyword>
<organism evidence="2 3">
    <name type="scientific">Mytilus galloprovincialis</name>
    <name type="common">Mediterranean mussel</name>
    <dbReference type="NCBI Taxonomy" id="29158"/>
    <lineage>
        <taxon>Eukaryota</taxon>
        <taxon>Metazoa</taxon>
        <taxon>Spiralia</taxon>
        <taxon>Lophotrochozoa</taxon>
        <taxon>Mollusca</taxon>
        <taxon>Bivalvia</taxon>
        <taxon>Autobranchia</taxon>
        <taxon>Pteriomorphia</taxon>
        <taxon>Mytilida</taxon>
        <taxon>Mytiloidea</taxon>
        <taxon>Mytilidae</taxon>
        <taxon>Mytilinae</taxon>
        <taxon>Mytilus</taxon>
    </lineage>
</organism>
<dbReference type="AlphaFoldDB" id="A0A8B6CE66"/>
<name>A0A8B6CE66_MYTGA</name>
<dbReference type="OrthoDB" id="5954510at2759"/>
<gene>
    <name evidence="2" type="ORF">MGAL_10B075926</name>
</gene>
<dbReference type="Proteomes" id="UP000596742">
    <property type="component" value="Unassembled WGS sequence"/>
</dbReference>
<feature type="region of interest" description="Disordered" evidence="1">
    <location>
        <begin position="1"/>
        <end position="42"/>
    </location>
</feature>
<comment type="caution">
    <text evidence="2">The sequence shown here is derived from an EMBL/GenBank/DDBJ whole genome shotgun (WGS) entry which is preliminary data.</text>
</comment>
<accession>A0A8B6CE66</accession>
<dbReference type="EMBL" id="UYJE01001565">
    <property type="protein sequence ID" value="VDI03146.1"/>
    <property type="molecule type" value="Genomic_DNA"/>
</dbReference>
<feature type="compositionally biased region" description="Basic and acidic residues" evidence="1">
    <location>
        <begin position="1"/>
        <end position="11"/>
    </location>
</feature>
<sequence>MGLIHMPRDPRMGFSTGSNLLDDEDSNNANDKGSDGSSSTAIRLPTSRPFYLLRFVWSCQGWIGNERKRGVS</sequence>
<reference evidence="2" key="1">
    <citation type="submission" date="2018-11" db="EMBL/GenBank/DDBJ databases">
        <authorList>
            <person name="Alioto T."/>
            <person name="Alioto T."/>
        </authorList>
    </citation>
    <scope>NUCLEOTIDE SEQUENCE</scope>
</reference>
<proteinExistence type="predicted"/>